<reference evidence="2" key="2">
    <citation type="submission" date="2018-05" db="EMBL/GenBank/DDBJ databases">
        <title>OpunRS2 (Oryza punctata Reference Sequence Version 2).</title>
        <authorList>
            <person name="Zhang J."/>
            <person name="Kudrna D."/>
            <person name="Lee S."/>
            <person name="Talag J."/>
            <person name="Welchert J."/>
            <person name="Wing R.A."/>
        </authorList>
    </citation>
    <scope>NUCLEOTIDE SEQUENCE [LARGE SCALE GENOMIC DNA]</scope>
</reference>
<feature type="region of interest" description="Disordered" evidence="1">
    <location>
        <begin position="67"/>
        <end position="86"/>
    </location>
</feature>
<keyword evidence="3" id="KW-1185">Reference proteome</keyword>
<dbReference type="EnsemblPlants" id="OPUNC02G08220.1">
    <property type="protein sequence ID" value="OPUNC02G08220.1"/>
    <property type="gene ID" value="OPUNC02G08220"/>
</dbReference>
<sequence length="86" mass="9126">MALDPATITRRMVFPAVATSRCQQELTVAATASTLGTLTQQGHQHTEKSSHGSGCKLHQYHHIRVQTPNPAVVVPPPVSLTSATTA</sequence>
<accession>A0A0E0JXH8</accession>
<organism evidence="2">
    <name type="scientific">Oryza punctata</name>
    <name type="common">Red rice</name>
    <dbReference type="NCBI Taxonomy" id="4537"/>
    <lineage>
        <taxon>Eukaryota</taxon>
        <taxon>Viridiplantae</taxon>
        <taxon>Streptophyta</taxon>
        <taxon>Embryophyta</taxon>
        <taxon>Tracheophyta</taxon>
        <taxon>Spermatophyta</taxon>
        <taxon>Magnoliopsida</taxon>
        <taxon>Liliopsida</taxon>
        <taxon>Poales</taxon>
        <taxon>Poaceae</taxon>
        <taxon>BOP clade</taxon>
        <taxon>Oryzoideae</taxon>
        <taxon>Oryzeae</taxon>
        <taxon>Oryzinae</taxon>
        <taxon>Oryza</taxon>
    </lineage>
</organism>
<dbReference type="AlphaFoldDB" id="A0A0E0JXH8"/>
<name>A0A0E0JXH8_ORYPU</name>
<evidence type="ECO:0000256" key="1">
    <source>
        <dbReference type="SAM" id="MobiDB-lite"/>
    </source>
</evidence>
<dbReference type="Gramene" id="OPUNC02G08220.1">
    <property type="protein sequence ID" value="OPUNC02G08220.1"/>
    <property type="gene ID" value="OPUNC02G08220"/>
</dbReference>
<dbReference type="HOGENOM" id="CLU_2501841_0_0_1"/>
<proteinExistence type="predicted"/>
<protein>
    <submittedName>
        <fullName evidence="2">Uncharacterized protein</fullName>
    </submittedName>
</protein>
<evidence type="ECO:0000313" key="3">
    <source>
        <dbReference type="Proteomes" id="UP000026962"/>
    </source>
</evidence>
<dbReference type="Proteomes" id="UP000026962">
    <property type="component" value="Chromosome 2"/>
</dbReference>
<reference evidence="2" key="1">
    <citation type="submission" date="2015-04" db="UniProtKB">
        <authorList>
            <consortium name="EnsemblPlants"/>
        </authorList>
    </citation>
    <scope>IDENTIFICATION</scope>
</reference>
<evidence type="ECO:0000313" key="2">
    <source>
        <dbReference type="EnsemblPlants" id="OPUNC02G08220.1"/>
    </source>
</evidence>